<organism evidence="1 2">
    <name type="scientific">Reyranella humidisoli</name>
    <dbReference type="NCBI Taxonomy" id="2849149"/>
    <lineage>
        <taxon>Bacteria</taxon>
        <taxon>Pseudomonadati</taxon>
        <taxon>Pseudomonadota</taxon>
        <taxon>Alphaproteobacteria</taxon>
        <taxon>Hyphomicrobiales</taxon>
        <taxon>Reyranellaceae</taxon>
        <taxon>Reyranella</taxon>
    </lineage>
</organism>
<proteinExistence type="predicted"/>
<sequence>MSERPRRGPLGILMLDTRFPRIVGDVGNAASYDFPVIFRTMKGIGSADAVAAHPDRPRVLAALKANAEALAAEGAVGLGTTCGFLALYQDDLAAVSPVPVATSALLHIRKLEGRRAGVITASAKNLTLAHLAAVGAPVDTPVVGLPEAGSFAGTFLRNGLTLDREAVEQEVVAAGRDLVARHPELDTLVLECTNLPPYKAALQKALGLPVLDVLDLLKDFYSSLSGAAGGGRAAAAGSG</sequence>
<dbReference type="Proteomes" id="UP000727907">
    <property type="component" value="Unassembled WGS sequence"/>
</dbReference>
<dbReference type="RefSeq" id="WP_216964584.1">
    <property type="nucleotide sequence ID" value="NZ_JAHOPB010000002.1"/>
</dbReference>
<protein>
    <submittedName>
        <fullName evidence="1">Aspartate/glutamate racemase family protein</fullName>
    </submittedName>
</protein>
<dbReference type="Pfam" id="PF01177">
    <property type="entry name" value="Asp_Glu_race"/>
    <property type="match status" value="1"/>
</dbReference>
<reference evidence="1 2" key="1">
    <citation type="submission" date="2021-06" db="EMBL/GenBank/DDBJ databases">
        <authorList>
            <person name="Lee D.H."/>
        </authorList>
    </citation>
    <scope>NUCLEOTIDE SEQUENCE [LARGE SCALE GENOMIC DNA]</scope>
    <source>
        <strain evidence="1 2">MMS21-HV4-11</strain>
    </source>
</reference>
<evidence type="ECO:0000313" key="2">
    <source>
        <dbReference type="Proteomes" id="UP000727907"/>
    </source>
</evidence>
<dbReference type="NCBIfam" id="NF005679">
    <property type="entry name" value="PRK07475.1"/>
    <property type="match status" value="1"/>
</dbReference>
<comment type="caution">
    <text evidence="1">The sequence shown here is derived from an EMBL/GenBank/DDBJ whole genome shotgun (WGS) entry which is preliminary data.</text>
</comment>
<dbReference type="EMBL" id="JAHOPB010000002">
    <property type="protein sequence ID" value="MBU8876083.1"/>
    <property type="molecule type" value="Genomic_DNA"/>
</dbReference>
<evidence type="ECO:0000313" key="1">
    <source>
        <dbReference type="EMBL" id="MBU8876083.1"/>
    </source>
</evidence>
<dbReference type="InterPro" id="IPR015942">
    <property type="entry name" value="Asp/Glu/hydantoin_racemase"/>
</dbReference>
<keyword evidence="2" id="KW-1185">Reference proteome</keyword>
<accession>A0ABS6INB3</accession>
<gene>
    <name evidence="1" type="ORF">KQ910_20085</name>
</gene>
<name>A0ABS6INB3_9HYPH</name>